<accession>A0A0A0J6S0</accession>
<dbReference type="EMBL" id="AVPJ01000012">
    <property type="protein sequence ID" value="KGN31306.1"/>
    <property type="molecule type" value="Genomic_DNA"/>
</dbReference>
<dbReference type="InterPro" id="IPR034660">
    <property type="entry name" value="DinB/YfiT-like"/>
</dbReference>
<dbReference type="RefSeq" id="WP_084072238.1">
    <property type="nucleotide sequence ID" value="NZ_AVPJ01000012.1"/>
</dbReference>
<dbReference type="InterPro" id="IPR024775">
    <property type="entry name" value="DinB-like"/>
</dbReference>
<evidence type="ECO:0000259" key="2">
    <source>
        <dbReference type="Pfam" id="PF12867"/>
    </source>
</evidence>
<dbReference type="SUPFAM" id="SSF141571">
    <property type="entry name" value="Pentapeptide repeat-like"/>
    <property type="match status" value="1"/>
</dbReference>
<sequence length="296" mass="33722">MTSPHEFRDRQMHDATFEHVDLTGATFDRVDLSRTTLRSINFDGADIRNASFADVRLRGVELRKVEIWGELIDVRLNGIDVGALVEAELMRQHPERAQLHPADADGFRGAWEVIDDLWTGTLERARRLEAIAPQALHECVDGEWSFVQTLRHLAFATSSWLSRAIQGDPSPWHPWELPWDEMPPTPGVPHDREARPTLDEALELRRDRFERVRAHLSSLTNEDLAGTREVPAGAGWPPPGEQVPVKEALDTLLNEEWWHRQFAERDLAVLESRHETETSRPTEATGRHTGSTPQRT</sequence>
<evidence type="ECO:0000313" key="4">
    <source>
        <dbReference type="Proteomes" id="UP000030002"/>
    </source>
</evidence>
<feature type="compositionally biased region" description="Basic and acidic residues" evidence="1">
    <location>
        <begin position="271"/>
        <end position="280"/>
    </location>
</feature>
<gene>
    <name evidence="3" type="ORF">N802_04250</name>
</gene>
<dbReference type="Proteomes" id="UP000030002">
    <property type="component" value="Unassembled WGS sequence"/>
</dbReference>
<dbReference type="STRING" id="1385520.N802_04250"/>
<proteinExistence type="predicted"/>
<dbReference type="Pfam" id="PF12867">
    <property type="entry name" value="DinB_2"/>
    <property type="match status" value="1"/>
</dbReference>
<dbReference type="Pfam" id="PF13599">
    <property type="entry name" value="Pentapeptide_4"/>
    <property type="match status" value="1"/>
</dbReference>
<reference evidence="3 4" key="1">
    <citation type="submission" date="2013-08" db="EMBL/GenBank/DDBJ databases">
        <title>The genome sequence of Knoellia sinensis.</title>
        <authorList>
            <person name="Zhu W."/>
            <person name="Wang G."/>
        </authorList>
    </citation>
    <scope>NUCLEOTIDE SEQUENCE [LARGE SCALE GENOMIC DNA]</scope>
    <source>
        <strain evidence="3 4">KCTC 19936</strain>
    </source>
</reference>
<feature type="region of interest" description="Disordered" evidence="1">
    <location>
        <begin position="271"/>
        <end position="296"/>
    </location>
</feature>
<comment type="caution">
    <text evidence="3">The sequence shown here is derived from an EMBL/GenBank/DDBJ whole genome shotgun (WGS) entry which is preliminary data.</text>
</comment>
<evidence type="ECO:0000256" key="1">
    <source>
        <dbReference type="SAM" id="MobiDB-lite"/>
    </source>
</evidence>
<dbReference type="OrthoDB" id="3542438at2"/>
<dbReference type="Gene3D" id="2.160.20.80">
    <property type="entry name" value="E3 ubiquitin-protein ligase SopA"/>
    <property type="match status" value="1"/>
</dbReference>
<dbReference type="Gene3D" id="1.20.120.450">
    <property type="entry name" value="dinb family like domain"/>
    <property type="match status" value="1"/>
</dbReference>
<dbReference type="SUPFAM" id="SSF109854">
    <property type="entry name" value="DinB/YfiT-like putative metalloenzymes"/>
    <property type="match status" value="1"/>
</dbReference>
<evidence type="ECO:0000313" key="3">
    <source>
        <dbReference type="EMBL" id="KGN31306.1"/>
    </source>
</evidence>
<dbReference type="AlphaFoldDB" id="A0A0A0J6S0"/>
<organism evidence="3 4">
    <name type="scientific">Knoellia sinensis KCTC 19936</name>
    <dbReference type="NCBI Taxonomy" id="1385520"/>
    <lineage>
        <taxon>Bacteria</taxon>
        <taxon>Bacillati</taxon>
        <taxon>Actinomycetota</taxon>
        <taxon>Actinomycetes</taxon>
        <taxon>Micrococcales</taxon>
        <taxon>Intrasporangiaceae</taxon>
        <taxon>Knoellia</taxon>
    </lineage>
</organism>
<name>A0A0A0J6S0_9MICO</name>
<keyword evidence="4" id="KW-1185">Reference proteome</keyword>
<protein>
    <recommendedName>
        <fullName evidence="2">DinB-like domain-containing protein</fullName>
    </recommendedName>
</protein>
<feature type="domain" description="DinB-like" evidence="2">
    <location>
        <begin position="127"/>
        <end position="261"/>
    </location>
</feature>
<dbReference type="InterPro" id="IPR001646">
    <property type="entry name" value="5peptide_repeat"/>
</dbReference>
<dbReference type="eggNOG" id="COG1357">
    <property type="taxonomic scope" value="Bacteria"/>
</dbReference>